<comment type="caution">
    <text evidence="1">The sequence shown here is derived from an EMBL/GenBank/DDBJ whole genome shotgun (WGS) entry which is preliminary data.</text>
</comment>
<dbReference type="RefSeq" id="WP_032526973.1">
    <property type="nucleotide sequence ID" value="NZ_CP138951.1"/>
</dbReference>
<dbReference type="InterPro" id="IPR022240">
    <property type="entry name" value="DUF3764"/>
</dbReference>
<organism evidence="1 2">
    <name type="scientific">Prochlorococcus marinus str. MIT 9302</name>
    <dbReference type="NCBI Taxonomy" id="74545"/>
    <lineage>
        <taxon>Bacteria</taxon>
        <taxon>Bacillati</taxon>
        <taxon>Cyanobacteriota</taxon>
        <taxon>Cyanophyceae</taxon>
        <taxon>Synechococcales</taxon>
        <taxon>Prochlorococcaceae</taxon>
        <taxon>Prochlorococcus</taxon>
    </lineage>
</organism>
<evidence type="ECO:0000313" key="2">
    <source>
        <dbReference type="Proteomes" id="UP000030445"/>
    </source>
</evidence>
<name>A0A0A2AB47_PROMR</name>
<dbReference type="Proteomes" id="UP000030445">
    <property type="component" value="Unassembled WGS sequence"/>
</dbReference>
<dbReference type="eggNOG" id="ENOG502ZU5M">
    <property type="taxonomic scope" value="Bacteria"/>
</dbReference>
<sequence>MSCSITSVFTFKIESTFDEWAAIFDSAEAEKRHSEFLIKPLFRGVSKEDPQKVIVIHQAPEGNVQKFVEANGDWMATHRVDLSTMEETSWTASTKTESCCD</sequence>
<evidence type="ECO:0008006" key="3">
    <source>
        <dbReference type="Google" id="ProtNLM"/>
    </source>
</evidence>
<reference evidence="2" key="1">
    <citation type="journal article" date="2014" name="Sci. Data">
        <title>Genomes of diverse isolates of the marine cyanobacterium Prochlorococcus.</title>
        <authorList>
            <person name="Biller S."/>
            <person name="Berube P."/>
            <person name="Thompson J."/>
            <person name="Kelly L."/>
            <person name="Roggensack S."/>
            <person name="Awad L."/>
            <person name="Roache-Johnson K."/>
            <person name="Ding H."/>
            <person name="Giovannoni S.J."/>
            <person name="Moore L.R."/>
            <person name="Chisholm S.W."/>
        </authorList>
    </citation>
    <scope>NUCLEOTIDE SEQUENCE [LARGE SCALE GENOMIC DNA]</scope>
    <source>
        <strain evidence="2">MIT 9302</strain>
    </source>
</reference>
<protein>
    <recommendedName>
        <fullName evidence="3">DUF3764 domain-containing protein</fullName>
    </recommendedName>
</protein>
<dbReference type="OrthoDB" id="7860228at2"/>
<dbReference type="EMBL" id="JNAM01000010">
    <property type="protein sequence ID" value="KGF97633.1"/>
    <property type="molecule type" value="Genomic_DNA"/>
</dbReference>
<dbReference type="AlphaFoldDB" id="A0A0A2AB47"/>
<accession>A0A0A2AB47</accession>
<evidence type="ECO:0000313" key="1">
    <source>
        <dbReference type="EMBL" id="KGF97633.1"/>
    </source>
</evidence>
<dbReference type="Pfam" id="PF12594">
    <property type="entry name" value="DUF3764"/>
    <property type="match status" value="1"/>
</dbReference>
<gene>
    <name evidence="1" type="ORF">EU96_1347</name>
</gene>
<proteinExistence type="predicted"/>